<proteinExistence type="predicted"/>
<sequence length="271" mass="28394">GNEAPGPLPDRRDRRRVGVRRPVPGAHATGRPAARPRAARGLRRPGLDRPGRGALAAAADQLPALAGRLPAGPTVDRRRLLRGDGGRSAGAPAVDGRTGRRADRGDPRQPDGPEHPGERGAGRLGRPQAPDGQQDPPGRRHAGAPPRPPRHPGRRPGPGAGRGAGGGGAGGHGRARRAGLGRPGVHRRRTGGRCRRARHPARGRQAARGETRLRAAAAAVGRRALLRLGRPLPAAGQGRRTLARDGRRASFRGLRRSDAPPLGHLRCRKSI</sequence>
<feature type="region of interest" description="Disordered" evidence="1">
    <location>
        <begin position="231"/>
        <end position="262"/>
    </location>
</feature>
<gene>
    <name evidence="2" type="ORF">AVDCRST_MAG59-3580</name>
</gene>
<accession>A0A6J4VA21</accession>
<protein>
    <submittedName>
        <fullName evidence="2">Mobile element protein</fullName>
    </submittedName>
</protein>
<evidence type="ECO:0000313" key="2">
    <source>
        <dbReference type="EMBL" id="CAA9571544.1"/>
    </source>
</evidence>
<feature type="compositionally biased region" description="Basic and acidic residues" evidence="1">
    <location>
        <begin position="97"/>
        <end position="121"/>
    </location>
</feature>
<reference evidence="2" key="1">
    <citation type="submission" date="2020-02" db="EMBL/GenBank/DDBJ databases">
        <authorList>
            <person name="Meier V. D."/>
        </authorList>
    </citation>
    <scope>NUCLEOTIDE SEQUENCE</scope>
    <source>
        <strain evidence="2">AVDCRST_MAG59</strain>
    </source>
</reference>
<feature type="compositionally biased region" description="Basic residues" evidence="1">
    <location>
        <begin position="173"/>
        <end position="202"/>
    </location>
</feature>
<feature type="non-terminal residue" evidence="2">
    <location>
        <position position="271"/>
    </location>
</feature>
<feature type="region of interest" description="Disordered" evidence="1">
    <location>
        <begin position="1"/>
        <end position="210"/>
    </location>
</feature>
<feature type="compositionally biased region" description="Basic and acidic residues" evidence="1">
    <location>
        <begin position="75"/>
        <end position="85"/>
    </location>
</feature>
<feature type="compositionally biased region" description="Gly residues" evidence="1">
    <location>
        <begin position="156"/>
        <end position="172"/>
    </location>
</feature>
<feature type="compositionally biased region" description="Low complexity" evidence="1">
    <location>
        <begin position="52"/>
        <end position="67"/>
    </location>
</feature>
<evidence type="ECO:0000256" key="1">
    <source>
        <dbReference type="SAM" id="MobiDB-lite"/>
    </source>
</evidence>
<feature type="compositionally biased region" description="Low complexity" evidence="1">
    <location>
        <begin position="20"/>
        <end position="36"/>
    </location>
</feature>
<name>A0A6J4VA21_9BACT</name>
<organism evidence="2">
    <name type="scientific">uncultured Thermomicrobiales bacterium</name>
    <dbReference type="NCBI Taxonomy" id="1645740"/>
    <lineage>
        <taxon>Bacteria</taxon>
        <taxon>Pseudomonadati</taxon>
        <taxon>Thermomicrobiota</taxon>
        <taxon>Thermomicrobia</taxon>
        <taxon>Thermomicrobiales</taxon>
        <taxon>environmental samples</taxon>
    </lineage>
</organism>
<dbReference type="EMBL" id="CADCWF010000257">
    <property type="protein sequence ID" value="CAA9571544.1"/>
    <property type="molecule type" value="Genomic_DNA"/>
</dbReference>
<dbReference type="AlphaFoldDB" id="A0A6J4VA21"/>
<feature type="non-terminal residue" evidence="2">
    <location>
        <position position="1"/>
    </location>
</feature>
<feature type="compositionally biased region" description="Low complexity" evidence="1">
    <location>
        <begin position="125"/>
        <end position="136"/>
    </location>
</feature>